<reference evidence="1 2" key="1">
    <citation type="submission" date="2019-02" db="EMBL/GenBank/DDBJ databases">
        <title>Siculibacillus lacustris gen. nov., sp. nov., a new rosette-forming bacterium isolated from a freshwater crater lake (Lake St. Ana, Romania).</title>
        <authorList>
            <person name="Felfoldi T."/>
            <person name="Marton Z."/>
            <person name="Szabo A."/>
            <person name="Mentes A."/>
            <person name="Boka K."/>
            <person name="Marialigeti K."/>
            <person name="Mathe I."/>
            <person name="Koncz M."/>
            <person name="Schumann P."/>
            <person name="Toth E."/>
        </authorList>
    </citation>
    <scope>NUCLEOTIDE SEQUENCE [LARGE SCALE GENOMIC DNA]</scope>
    <source>
        <strain evidence="1 2">SA-279</strain>
    </source>
</reference>
<dbReference type="AlphaFoldDB" id="A0A4Q9VJV2"/>
<accession>A0A4Q9VJV2</accession>
<keyword evidence="2" id="KW-1185">Reference proteome</keyword>
<dbReference type="RefSeq" id="WP_131310630.1">
    <property type="nucleotide sequence ID" value="NZ_SJFN01000025.1"/>
</dbReference>
<sequence length="85" mass="9556">MLVDAGVKIRMNGRGSRRDDVFVERLWRSILYEEVDFRAYATFAAACASSGRYLGRYNGSCPHACFDRRTPDKADFTDTPLLASA</sequence>
<dbReference type="SUPFAM" id="SSF53098">
    <property type="entry name" value="Ribonuclease H-like"/>
    <property type="match status" value="1"/>
</dbReference>
<evidence type="ECO:0000313" key="1">
    <source>
        <dbReference type="EMBL" id="TBW35528.1"/>
    </source>
</evidence>
<dbReference type="InterPro" id="IPR012337">
    <property type="entry name" value="RNaseH-like_sf"/>
</dbReference>
<protein>
    <submittedName>
        <fullName evidence="1">Uncharacterized protein</fullName>
    </submittedName>
</protein>
<dbReference type="EMBL" id="SJFN01000025">
    <property type="protein sequence ID" value="TBW35528.1"/>
    <property type="molecule type" value="Genomic_DNA"/>
</dbReference>
<dbReference type="OrthoDB" id="9803878at2"/>
<proteinExistence type="predicted"/>
<name>A0A4Q9VJV2_9HYPH</name>
<gene>
    <name evidence="1" type="ORF">EYW49_16010</name>
</gene>
<comment type="caution">
    <text evidence="1">The sequence shown here is derived from an EMBL/GenBank/DDBJ whole genome shotgun (WGS) entry which is preliminary data.</text>
</comment>
<evidence type="ECO:0000313" key="2">
    <source>
        <dbReference type="Proteomes" id="UP000292781"/>
    </source>
</evidence>
<organism evidence="1 2">
    <name type="scientific">Siculibacillus lacustris</name>
    <dbReference type="NCBI Taxonomy" id="1549641"/>
    <lineage>
        <taxon>Bacteria</taxon>
        <taxon>Pseudomonadati</taxon>
        <taxon>Pseudomonadota</taxon>
        <taxon>Alphaproteobacteria</taxon>
        <taxon>Hyphomicrobiales</taxon>
        <taxon>Ancalomicrobiaceae</taxon>
        <taxon>Siculibacillus</taxon>
    </lineage>
</organism>
<dbReference type="Proteomes" id="UP000292781">
    <property type="component" value="Unassembled WGS sequence"/>
</dbReference>